<dbReference type="CDD" id="cd01647">
    <property type="entry name" value="RT_LTR"/>
    <property type="match status" value="1"/>
</dbReference>
<name>A0AAQ3UWS0_PASNO</name>
<dbReference type="InterPro" id="IPR041373">
    <property type="entry name" value="RT_RNaseH"/>
</dbReference>
<proteinExistence type="predicted"/>
<dbReference type="SUPFAM" id="SSF50630">
    <property type="entry name" value="Acid proteases"/>
    <property type="match status" value="1"/>
</dbReference>
<dbReference type="AlphaFoldDB" id="A0AAQ3UWS0"/>
<feature type="region of interest" description="Disordered" evidence="9">
    <location>
        <begin position="206"/>
        <end position="228"/>
    </location>
</feature>
<keyword evidence="6" id="KW-0378">Hydrolase</keyword>
<evidence type="ECO:0000256" key="6">
    <source>
        <dbReference type="ARBA" id="ARBA00022801"/>
    </source>
</evidence>
<dbReference type="GO" id="GO:0006508">
    <property type="term" value="P:proteolysis"/>
    <property type="evidence" value="ECO:0007669"/>
    <property type="project" value="InterPro"/>
</dbReference>
<feature type="domain" description="CCHC-type" evidence="10">
    <location>
        <begin position="182"/>
        <end position="195"/>
    </location>
</feature>
<dbReference type="EMBL" id="CP144754">
    <property type="protein sequence ID" value="WVZ97837.1"/>
    <property type="molecule type" value="Genomic_DNA"/>
</dbReference>
<dbReference type="InterPro" id="IPR036875">
    <property type="entry name" value="Znf_CCHC_sf"/>
</dbReference>
<evidence type="ECO:0000256" key="9">
    <source>
        <dbReference type="SAM" id="MobiDB-lite"/>
    </source>
</evidence>
<evidence type="ECO:0000313" key="12">
    <source>
        <dbReference type="Proteomes" id="UP001341281"/>
    </source>
</evidence>
<dbReference type="PROSITE" id="PS50158">
    <property type="entry name" value="ZF_CCHC"/>
    <property type="match status" value="1"/>
</dbReference>
<dbReference type="InterPro" id="IPR021109">
    <property type="entry name" value="Peptidase_aspartic_dom_sf"/>
</dbReference>
<dbReference type="GO" id="GO:0004519">
    <property type="term" value="F:endonuclease activity"/>
    <property type="evidence" value="ECO:0007669"/>
    <property type="project" value="UniProtKB-KW"/>
</dbReference>
<dbReference type="Pfam" id="PF17917">
    <property type="entry name" value="RT_RNaseH"/>
    <property type="match status" value="1"/>
</dbReference>
<protein>
    <recommendedName>
        <fullName evidence="1">RNA-directed DNA polymerase</fullName>
        <ecNumber evidence="1">2.7.7.49</ecNumber>
    </recommendedName>
</protein>
<dbReference type="Pfam" id="PF03732">
    <property type="entry name" value="Retrotrans_gag"/>
    <property type="match status" value="1"/>
</dbReference>
<gene>
    <name evidence="11" type="ORF">U9M48_043347</name>
</gene>
<dbReference type="Gene3D" id="4.10.60.10">
    <property type="entry name" value="Zinc finger, CCHC-type"/>
    <property type="match status" value="1"/>
</dbReference>
<organism evidence="11 12">
    <name type="scientific">Paspalum notatum var. saurae</name>
    <dbReference type="NCBI Taxonomy" id="547442"/>
    <lineage>
        <taxon>Eukaryota</taxon>
        <taxon>Viridiplantae</taxon>
        <taxon>Streptophyta</taxon>
        <taxon>Embryophyta</taxon>
        <taxon>Tracheophyta</taxon>
        <taxon>Spermatophyta</taxon>
        <taxon>Magnoliopsida</taxon>
        <taxon>Liliopsida</taxon>
        <taxon>Poales</taxon>
        <taxon>Poaceae</taxon>
        <taxon>PACMAD clade</taxon>
        <taxon>Panicoideae</taxon>
        <taxon>Andropogonodae</taxon>
        <taxon>Paspaleae</taxon>
        <taxon>Paspalinae</taxon>
        <taxon>Paspalum</taxon>
    </lineage>
</organism>
<keyword evidence="8" id="KW-0862">Zinc</keyword>
<dbReference type="InterPro" id="IPR005162">
    <property type="entry name" value="Retrotrans_gag_dom"/>
</dbReference>
<dbReference type="Gene3D" id="3.10.10.10">
    <property type="entry name" value="HIV Type 1 Reverse Transcriptase, subunit A, domain 1"/>
    <property type="match status" value="1"/>
</dbReference>
<evidence type="ECO:0000256" key="7">
    <source>
        <dbReference type="ARBA" id="ARBA00022918"/>
    </source>
</evidence>
<evidence type="ECO:0000256" key="8">
    <source>
        <dbReference type="PROSITE-ProRule" id="PRU00047"/>
    </source>
</evidence>
<dbReference type="InterPro" id="IPR050951">
    <property type="entry name" value="Retrovirus_Pol_polyprotein"/>
</dbReference>
<evidence type="ECO:0000256" key="1">
    <source>
        <dbReference type="ARBA" id="ARBA00012493"/>
    </source>
</evidence>
<evidence type="ECO:0000313" key="11">
    <source>
        <dbReference type="EMBL" id="WVZ97837.1"/>
    </source>
</evidence>
<evidence type="ECO:0000259" key="10">
    <source>
        <dbReference type="PROSITE" id="PS50158"/>
    </source>
</evidence>
<feature type="region of interest" description="Disordered" evidence="9">
    <location>
        <begin position="110"/>
        <end position="131"/>
    </location>
</feature>
<keyword evidence="7" id="KW-0695">RNA-directed DNA polymerase</keyword>
<dbReference type="PANTHER" id="PTHR37984:SF5">
    <property type="entry name" value="PROTEIN NYNRIN-LIKE"/>
    <property type="match status" value="1"/>
</dbReference>
<sequence>MQPAGHQVTWDEFRAAFRARYLPPSLIELKQREFRALQQGNMSVLEYVQAFIRLSQYSPEDVNTDPRRAACLLDGFDPTLLTHLRRRYDSFTELVDAAIDMEHRLRRAHEDQRRKRLANTPPLSSSQQQRVVHRSLSHIYHIDMPQQQEQHGEAQQHLSSCRVSPHPTALVPSAEPSAKYPCYKCGKTGHFSKNCLALRRSQAPVLIKGNQRQNEKKGPKRDPAPKEGHVRYTHVNQIPEDEPVLASTFLVNEHPTVVLFDSGASHTFISKSYATKHGYHVDNMKAKYHITAPGSPIDTNQIVRHLRLHIGTEDFYVDPVVLPNQGIDIILGMDWMKEHNVLLDITSRTVQMKSSRSGKPMHIHLPIHKQFSHTVNATEAQLIEKIPVVSDFLDVFPEELPGLPPDRDVEFFIELVPGTAPIARRPYRMAPDELKELKVQLAGAKVFSKIDLRSGYYQIKIREEDIPKTTFSTRYGLYEYLVIPFGLTNAPAFFMYMMNSVFMNELDKFVVVFIDDILVYSKSEKEHEEHLRIEVSFLGHILFEKGVAVDPSKVVDVLNWKQPETVIEIRTGYYRRFIKDFSKTAKPMTSLTKKNAKYLWSPKCEGAFQTLKRLLTSAPVLAQPDVTKPFDVYCDASGNGLGCVLMQEGRVIAYASRQLRKYEANYPTHDLELAAVVHALKIWRHYLLGNTCHIYTDHKSLKYIFTQPELNMRQRWWLELIKDYDLEVHYHPSKANVVADALNRKAHCNFIEARPTVRVLCCEIGEIEMPTVLGAELYNLIIEPTIKDQIIAAQKKD</sequence>
<dbReference type="InterPro" id="IPR043502">
    <property type="entry name" value="DNA/RNA_pol_sf"/>
</dbReference>
<dbReference type="Proteomes" id="UP001341281">
    <property type="component" value="Chromosome 10"/>
</dbReference>
<keyword evidence="2" id="KW-0808">Transferase</keyword>
<dbReference type="PANTHER" id="PTHR37984">
    <property type="entry name" value="PROTEIN CBG26694"/>
    <property type="match status" value="1"/>
</dbReference>
<dbReference type="InterPro" id="IPR000477">
    <property type="entry name" value="RT_dom"/>
</dbReference>
<keyword evidence="3" id="KW-0548">Nucleotidyltransferase</keyword>
<reference evidence="11 12" key="1">
    <citation type="submission" date="2024-02" db="EMBL/GenBank/DDBJ databases">
        <title>High-quality chromosome-scale genome assembly of Pensacola bahiagrass (Paspalum notatum Flugge var. saurae).</title>
        <authorList>
            <person name="Vega J.M."/>
            <person name="Podio M."/>
            <person name="Orjuela J."/>
            <person name="Siena L.A."/>
            <person name="Pessino S.C."/>
            <person name="Combes M.C."/>
            <person name="Mariac C."/>
            <person name="Albertini E."/>
            <person name="Pupilli F."/>
            <person name="Ortiz J.P.A."/>
            <person name="Leblanc O."/>
        </authorList>
    </citation>
    <scope>NUCLEOTIDE SEQUENCE [LARGE SCALE GENOMIC DNA]</scope>
    <source>
        <strain evidence="11">R1</strain>
        <tissue evidence="11">Leaf</tissue>
    </source>
</reference>
<dbReference type="InterPro" id="IPR001878">
    <property type="entry name" value="Znf_CCHC"/>
</dbReference>
<dbReference type="Pfam" id="PF08284">
    <property type="entry name" value="RVP_2"/>
    <property type="match status" value="1"/>
</dbReference>
<feature type="compositionally biased region" description="Basic and acidic residues" evidence="9">
    <location>
        <begin position="213"/>
        <end position="228"/>
    </location>
</feature>
<dbReference type="InterPro" id="IPR043128">
    <property type="entry name" value="Rev_trsase/Diguanyl_cyclase"/>
</dbReference>
<dbReference type="SUPFAM" id="SSF56672">
    <property type="entry name" value="DNA/RNA polymerases"/>
    <property type="match status" value="1"/>
</dbReference>
<accession>A0AAQ3UWS0</accession>
<evidence type="ECO:0000256" key="4">
    <source>
        <dbReference type="ARBA" id="ARBA00022722"/>
    </source>
</evidence>
<dbReference type="EC" id="2.7.7.49" evidence="1"/>
<keyword evidence="8" id="KW-0479">Metal-binding</keyword>
<dbReference type="SUPFAM" id="SSF57756">
    <property type="entry name" value="Retrovirus zinc finger-like domains"/>
    <property type="match status" value="1"/>
</dbReference>
<dbReference type="CDD" id="cd09274">
    <property type="entry name" value="RNase_HI_RT_Ty3"/>
    <property type="match status" value="1"/>
</dbReference>
<keyword evidence="4" id="KW-0540">Nuclease</keyword>
<dbReference type="PROSITE" id="PS00141">
    <property type="entry name" value="ASP_PROTEASE"/>
    <property type="match status" value="1"/>
</dbReference>
<dbReference type="SMART" id="SM00343">
    <property type="entry name" value="ZnF_C2HC"/>
    <property type="match status" value="1"/>
</dbReference>
<keyword evidence="8" id="KW-0863">Zinc-finger</keyword>
<dbReference type="Pfam" id="PF00078">
    <property type="entry name" value="RVT_1"/>
    <property type="match status" value="1"/>
</dbReference>
<dbReference type="GO" id="GO:0004190">
    <property type="term" value="F:aspartic-type endopeptidase activity"/>
    <property type="evidence" value="ECO:0007669"/>
    <property type="project" value="InterPro"/>
</dbReference>
<dbReference type="FunFam" id="3.30.70.270:FF:000020">
    <property type="entry name" value="Transposon Tf2-6 polyprotein-like Protein"/>
    <property type="match status" value="1"/>
</dbReference>
<dbReference type="Gene3D" id="3.30.70.270">
    <property type="match status" value="2"/>
</dbReference>
<evidence type="ECO:0000256" key="3">
    <source>
        <dbReference type="ARBA" id="ARBA00022695"/>
    </source>
</evidence>
<dbReference type="InterPro" id="IPR001969">
    <property type="entry name" value="Aspartic_peptidase_AS"/>
</dbReference>
<keyword evidence="5" id="KW-0255">Endonuclease</keyword>
<dbReference type="CDD" id="cd00303">
    <property type="entry name" value="retropepsin_like"/>
    <property type="match status" value="1"/>
</dbReference>
<dbReference type="Pfam" id="PF00098">
    <property type="entry name" value="zf-CCHC"/>
    <property type="match status" value="1"/>
</dbReference>
<dbReference type="Gene3D" id="2.40.70.10">
    <property type="entry name" value="Acid Proteases"/>
    <property type="match status" value="1"/>
</dbReference>
<dbReference type="GO" id="GO:0003676">
    <property type="term" value="F:nucleic acid binding"/>
    <property type="evidence" value="ECO:0007669"/>
    <property type="project" value="InterPro"/>
</dbReference>
<dbReference type="GO" id="GO:0008270">
    <property type="term" value="F:zinc ion binding"/>
    <property type="evidence" value="ECO:0007669"/>
    <property type="project" value="UniProtKB-KW"/>
</dbReference>
<keyword evidence="12" id="KW-1185">Reference proteome</keyword>
<dbReference type="GO" id="GO:0003964">
    <property type="term" value="F:RNA-directed DNA polymerase activity"/>
    <property type="evidence" value="ECO:0007669"/>
    <property type="project" value="UniProtKB-KW"/>
</dbReference>
<evidence type="ECO:0000256" key="2">
    <source>
        <dbReference type="ARBA" id="ARBA00022679"/>
    </source>
</evidence>
<evidence type="ECO:0000256" key="5">
    <source>
        <dbReference type="ARBA" id="ARBA00022759"/>
    </source>
</evidence>
<dbReference type="FunFam" id="3.10.20.370:FF:000001">
    <property type="entry name" value="Retrovirus-related Pol polyprotein from transposon 17.6-like protein"/>
    <property type="match status" value="1"/>
</dbReference>